<dbReference type="CDD" id="cd05930">
    <property type="entry name" value="A_NRPS"/>
    <property type="match status" value="1"/>
</dbReference>
<dbReference type="NCBIfam" id="TIGR01733">
    <property type="entry name" value="AA-adenyl-dom"/>
    <property type="match status" value="1"/>
</dbReference>
<dbReference type="InterPro" id="IPR010071">
    <property type="entry name" value="AA_adenyl_dom"/>
</dbReference>
<proteinExistence type="predicted"/>
<dbReference type="Pfam" id="PF00501">
    <property type="entry name" value="AMP-binding"/>
    <property type="match status" value="1"/>
</dbReference>
<dbReference type="GO" id="GO:0043041">
    <property type="term" value="P:amino acid activation for nonribosomal peptide biosynthetic process"/>
    <property type="evidence" value="ECO:0007669"/>
    <property type="project" value="TreeGrafter"/>
</dbReference>
<keyword evidence="2" id="KW-0472">Membrane</keyword>
<dbReference type="InterPro" id="IPR011004">
    <property type="entry name" value="Trimer_LpxA-like_sf"/>
</dbReference>
<dbReference type="InterPro" id="IPR020845">
    <property type="entry name" value="AMP-binding_CS"/>
</dbReference>
<evidence type="ECO:0000313" key="6">
    <source>
        <dbReference type="Proteomes" id="UP000241769"/>
    </source>
</evidence>
<dbReference type="Gene3D" id="3.40.50.12780">
    <property type="entry name" value="N-terminal domain of ligase-like"/>
    <property type="match status" value="1"/>
</dbReference>
<dbReference type="EMBL" id="MDYQ01000002">
    <property type="protein sequence ID" value="PRP89646.1"/>
    <property type="molecule type" value="Genomic_DNA"/>
</dbReference>
<dbReference type="InterPro" id="IPR042099">
    <property type="entry name" value="ANL_N_sf"/>
</dbReference>
<evidence type="ECO:0000256" key="2">
    <source>
        <dbReference type="SAM" id="Phobius"/>
    </source>
</evidence>
<feature type="region of interest" description="Disordered" evidence="1">
    <location>
        <begin position="11"/>
        <end position="50"/>
    </location>
</feature>
<dbReference type="OrthoDB" id="20372at2759"/>
<keyword evidence="2" id="KW-0812">Transmembrane</keyword>
<dbReference type="GO" id="GO:0005737">
    <property type="term" value="C:cytoplasm"/>
    <property type="evidence" value="ECO:0007669"/>
    <property type="project" value="TreeGrafter"/>
</dbReference>
<dbReference type="InterPro" id="IPR025110">
    <property type="entry name" value="AMP-bd_C"/>
</dbReference>
<protein>
    <submittedName>
        <fullName evidence="5">Non-ribosomal peptide synthetase</fullName>
    </submittedName>
</protein>
<dbReference type="Proteomes" id="UP000241769">
    <property type="component" value="Unassembled WGS sequence"/>
</dbReference>
<dbReference type="PROSITE" id="PS50075">
    <property type="entry name" value="CARRIER"/>
    <property type="match status" value="1"/>
</dbReference>
<dbReference type="PROSITE" id="PS00455">
    <property type="entry name" value="AMP_BINDING"/>
    <property type="match status" value="1"/>
</dbReference>
<feature type="transmembrane region" description="Helical" evidence="2">
    <location>
        <begin position="1411"/>
        <end position="1431"/>
    </location>
</feature>
<dbReference type="Gene3D" id="2.160.10.10">
    <property type="entry name" value="Hexapeptide repeat proteins"/>
    <property type="match status" value="3"/>
</dbReference>
<reference evidence="5 6" key="1">
    <citation type="journal article" date="2018" name="Genome Biol. Evol.">
        <title>Multiple Roots of Fruiting Body Formation in Amoebozoa.</title>
        <authorList>
            <person name="Hillmann F."/>
            <person name="Forbes G."/>
            <person name="Novohradska S."/>
            <person name="Ferling I."/>
            <person name="Riege K."/>
            <person name="Groth M."/>
            <person name="Westermann M."/>
            <person name="Marz M."/>
            <person name="Spaller T."/>
            <person name="Winckler T."/>
            <person name="Schaap P."/>
            <person name="Glockner G."/>
        </authorList>
    </citation>
    <scope>NUCLEOTIDE SEQUENCE [LARGE SCALE GENOMIC DNA]</scope>
    <source>
        <strain evidence="5 6">Jena</strain>
    </source>
</reference>
<keyword evidence="2" id="KW-1133">Transmembrane helix</keyword>
<keyword evidence="6" id="KW-1185">Reference proteome</keyword>
<feature type="domain" description="Carrier" evidence="3">
    <location>
        <begin position="787"/>
        <end position="863"/>
    </location>
</feature>
<dbReference type="GO" id="GO:0031177">
    <property type="term" value="F:phosphopantetheine binding"/>
    <property type="evidence" value="ECO:0007669"/>
    <property type="project" value="TreeGrafter"/>
</dbReference>
<dbReference type="InterPro" id="IPR000873">
    <property type="entry name" value="AMP-dep_synth/lig_dom"/>
</dbReference>
<accession>A0A2P6P0A4</accession>
<evidence type="ECO:0000313" key="5">
    <source>
        <dbReference type="EMBL" id="PRP89646.1"/>
    </source>
</evidence>
<evidence type="ECO:0000259" key="3">
    <source>
        <dbReference type="PROSITE" id="PS50075"/>
    </source>
</evidence>
<feature type="transmembrane region" description="Helical" evidence="2">
    <location>
        <begin position="980"/>
        <end position="1007"/>
    </location>
</feature>
<dbReference type="NCBIfam" id="TIGR02353">
    <property type="entry name" value="NRPS_term_dom"/>
    <property type="match status" value="1"/>
</dbReference>
<evidence type="ECO:0000313" key="4">
    <source>
        <dbReference type="EMBL" id="PRP79759.1"/>
    </source>
</evidence>
<feature type="transmembrane region" description="Helical" evidence="2">
    <location>
        <begin position="1370"/>
        <end position="1391"/>
    </location>
</feature>
<dbReference type="Pfam" id="PF13193">
    <property type="entry name" value="AMP-binding_C"/>
    <property type="match status" value="1"/>
</dbReference>
<feature type="transmembrane region" description="Helical" evidence="2">
    <location>
        <begin position="1162"/>
        <end position="1187"/>
    </location>
</feature>
<dbReference type="InParanoid" id="A0A2P6P0A4"/>
<dbReference type="InterPro" id="IPR036736">
    <property type="entry name" value="ACP-like_sf"/>
</dbReference>
<dbReference type="SUPFAM" id="SSF56801">
    <property type="entry name" value="Acetyl-CoA synthetase-like"/>
    <property type="match status" value="1"/>
</dbReference>
<dbReference type="InterPro" id="IPR045851">
    <property type="entry name" value="AMP-bd_C_sf"/>
</dbReference>
<organism evidence="5 6">
    <name type="scientific">Planoprotostelium fungivorum</name>
    <dbReference type="NCBI Taxonomy" id="1890364"/>
    <lineage>
        <taxon>Eukaryota</taxon>
        <taxon>Amoebozoa</taxon>
        <taxon>Evosea</taxon>
        <taxon>Variosea</taxon>
        <taxon>Cavosteliida</taxon>
        <taxon>Cavosteliaceae</taxon>
        <taxon>Planoprotostelium</taxon>
    </lineage>
</organism>
<sequence length="1593" mass="175484">MELFVVSFSFSPSLSNPQDKKLSRWETENKPRNNAPDSKGNSELSEIRNAPEGLRQQLDLCYKVTEDTMYQSLEDNERRPLLIPSHDHRVSKRPPSYVAEPPEVPQIGCISHHLAAFAVVYFRHFAEHDPVELSATIQASTATMRLPATTVSFRIDREMTLSEVREATTRAVPLAVVGVADALQTDIRCCCIVFPPCEGNGGDWVLHMDFRHATEDEGPSLRFKCQGGHLATRKFVPHHVKNVCDQIITQHSLKVGQTFFLNHDEVSLLKKFMDSPKYLEPEYPEGPKLLHHFFEENATHLPGNSCLYWKGQNHSYQNINSKAEQMAGHLQKMGVVAGGYVGLFMAKSVELYIAMLAILKTGAAYVPLDLSFPPDRVKFILGDCGAQLLLINTEPSEDLQQWDGQLVDVPALLTQCTPNDHLFVGPNINSRSPAYVIYTSGTTGLPKGVVITHGNVRHLVRSEKILFETKSSDRVAQGFSVAFDASLEELWMAWAAGGTLVPVPEDTMKAPDALPSYLIENGVNVLSTVPTLLSLIEHVPTLRLLILGGEVCPPELLTKWYSPSCRVVNSYGPTETTVVSTAADFNPNVKLTIGHPLPGYKILVLDQSGQIVPLGAPGELCIGGPAVAAGYLNRPELTASKFNDVSPLATGFSGRLYRTGDLVRLTEYGTVDFLGRIDTQVKIRGFRVELAEIESLLLQSGGIRNCAVALKQKDEIKKLVAYVVLDTGTTLNTDSVKSYLRQRLAPYMIPNNFVVMSSLPILTSGKVDRKALPDPSHDDNITRPLVMPVGHLESIVYNSFKKYLGTSDLCTSDDFFNAGGNSLLASLVVSHLRQNPEFIGVSVKDVYKMRTTRALTQYISENSMGSPYMTSPGDINGENGNQPSNEIPHVNVFVRFITGLIQILFLTVFGILGMGYLHLALYWRLALGDWYYGVIITAAVVFMIIYIPLSIFFSVLFKWILIGRFKPGKHRVWGFYYLRFWLVGKMIGAAPVGLMSATPFLPVYYWLMGAKIGKNTYIGTTRISCYDLITIGDNASLARESALLGYRVENGWLIIAPVTVGANAYVGLRSILEGDSELGAGSELGDLSVVAAGQKIPALQAWTGSPSQFVRNLSQEEHVFVHTPGYLVMQFVAFWTVSFIPAIGYGAVTALFFVAYDYFDSFWITLSLIWPLSCFYVLFSIFACVFVKRVLAGKVGGMVRLYSFAYIRLWMADASMSMSLSLLKSMYATIYTPSWIRMLGADIGKGAEISTLNHISADHLTIRSGAFLADSTSIGAPRVQHGFVTVEPTIIGEKTFIGNSAVMAGGITLGRNNLVGALSCSPSVTPPDNTSWVGSPAFLIPSRAISTSFGSSLTYDPPARLVWGRGAMEIFKITLPHTFAIGTGMPLIYAIMYQLDDLHIPWWRSILQTTAGGLGLILGFTLLTVLSKWVLIGKFKRMEKPLYSSFVWRNELVNSLCESYVYPVLVGPLLGTPLATLFFQMMGSHFGTMVYMDSTEITEFDLVWVADHATINNGVTLQTHLFEDRIMKMSDLRVGRGATVGTSSVVLYDSVVGEHVTLKSLSLLMKGEQLPANTRWAGIPTAMITNRTIGYSH</sequence>
<name>A0A2P6P0A4_9EUKA</name>
<dbReference type="PANTHER" id="PTHR45527">
    <property type="entry name" value="NONRIBOSOMAL PEPTIDE SYNTHETASE"/>
    <property type="match status" value="1"/>
</dbReference>
<dbReference type="PANTHER" id="PTHR45527:SF1">
    <property type="entry name" value="FATTY ACID SYNTHASE"/>
    <property type="match status" value="1"/>
</dbReference>
<dbReference type="Gene3D" id="1.10.1200.10">
    <property type="entry name" value="ACP-like"/>
    <property type="match status" value="1"/>
</dbReference>
<gene>
    <name evidence="5" type="ORF">PROFUN_00910</name>
    <name evidence="4" type="ORF">PROFUN_12621</name>
</gene>
<feature type="compositionally biased region" description="Basic and acidic residues" evidence="1">
    <location>
        <begin position="18"/>
        <end position="31"/>
    </location>
</feature>
<dbReference type="InterPro" id="IPR009081">
    <property type="entry name" value="PP-bd_ACP"/>
</dbReference>
<feature type="compositionally biased region" description="Polar residues" evidence="1">
    <location>
        <begin position="35"/>
        <end position="44"/>
    </location>
</feature>
<dbReference type="GO" id="GO:0044550">
    <property type="term" value="P:secondary metabolite biosynthetic process"/>
    <property type="evidence" value="ECO:0007669"/>
    <property type="project" value="TreeGrafter"/>
</dbReference>
<dbReference type="STRING" id="1890364.A0A2P6P0A4"/>
<feature type="transmembrane region" description="Helical" evidence="2">
    <location>
        <begin position="892"/>
        <end position="919"/>
    </location>
</feature>
<dbReference type="EMBL" id="MDYQ01000172">
    <property type="protein sequence ID" value="PRP79759.1"/>
    <property type="molecule type" value="Genomic_DNA"/>
</dbReference>
<dbReference type="Gene3D" id="3.30.300.30">
    <property type="match status" value="1"/>
</dbReference>
<comment type="caution">
    <text evidence="5">The sequence shown here is derived from an EMBL/GenBank/DDBJ whole genome shotgun (WGS) entry which is preliminary data.</text>
</comment>
<dbReference type="SUPFAM" id="SSF47336">
    <property type="entry name" value="ACP-like"/>
    <property type="match status" value="1"/>
</dbReference>
<dbReference type="SUPFAM" id="SSF51161">
    <property type="entry name" value="Trimeric LpxA-like enzymes"/>
    <property type="match status" value="3"/>
</dbReference>
<evidence type="ECO:0000256" key="1">
    <source>
        <dbReference type="SAM" id="MobiDB-lite"/>
    </source>
</evidence>
<feature type="transmembrane region" description="Helical" evidence="2">
    <location>
        <begin position="931"/>
        <end position="960"/>
    </location>
</feature>
<dbReference type="InterPro" id="IPR012728">
    <property type="entry name" value="Pls/PosA_C"/>
</dbReference>
<feature type="transmembrane region" description="Helical" evidence="2">
    <location>
        <begin position="1132"/>
        <end position="1156"/>
    </location>
</feature>